<organism evidence="1 2">
    <name type="scientific">Propionispora vibrioides</name>
    <dbReference type="NCBI Taxonomy" id="112903"/>
    <lineage>
        <taxon>Bacteria</taxon>
        <taxon>Bacillati</taxon>
        <taxon>Bacillota</taxon>
        <taxon>Negativicutes</taxon>
        <taxon>Selenomonadales</taxon>
        <taxon>Sporomusaceae</taxon>
        <taxon>Propionispora</taxon>
    </lineage>
</organism>
<dbReference type="AlphaFoldDB" id="A0A1H8TCP8"/>
<sequence>MRIKAVVDRLEGDKAVLLLGDEEIQVVWPCALFPDKVREGDIFDIAVTFDPQATQEARTAGEALLKALLAENQDE</sequence>
<dbReference type="STRING" id="112903.SAMN04490178_106127"/>
<proteinExistence type="predicted"/>
<name>A0A1H8TCP8_9FIRM</name>
<evidence type="ECO:0000313" key="2">
    <source>
        <dbReference type="Proteomes" id="UP000198847"/>
    </source>
</evidence>
<dbReference type="RefSeq" id="WP_245732256.1">
    <property type="nucleotide sequence ID" value="NZ_FODY01000006.1"/>
</dbReference>
<keyword evidence="2" id="KW-1185">Reference proteome</keyword>
<evidence type="ECO:0000313" key="1">
    <source>
        <dbReference type="EMBL" id="SEO88909.1"/>
    </source>
</evidence>
<accession>A0A1H8TCP8</accession>
<dbReference type="EMBL" id="FODY01000006">
    <property type="protein sequence ID" value="SEO88909.1"/>
    <property type="molecule type" value="Genomic_DNA"/>
</dbReference>
<evidence type="ECO:0008006" key="3">
    <source>
        <dbReference type="Google" id="ProtNLM"/>
    </source>
</evidence>
<dbReference type="Pfam" id="PF11213">
    <property type="entry name" value="DUF3006"/>
    <property type="match status" value="1"/>
</dbReference>
<gene>
    <name evidence="1" type="ORF">SAMN04490178_106127</name>
</gene>
<dbReference type="Proteomes" id="UP000198847">
    <property type="component" value="Unassembled WGS sequence"/>
</dbReference>
<dbReference type="InterPro" id="IPR021377">
    <property type="entry name" value="DUF3006"/>
</dbReference>
<reference evidence="1 2" key="1">
    <citation type="submission" date="2016-10" db="EMBL/GenBank/DDBJ databases">
        <authorList>
            <person name="de Groot N.N."/>
        </authorList>
    </citation>
    <scope>NUCLEOTIDE SEQUENCE [LARGE SCALE GENOMIC DNA]</scope>
    <source>
        <strain evidence="1 2">DSM 13305</strain>
    </source>
</reference>
<dbReference type="Gene3D" id="6.20.120.50">
    <property type="match status" value="1"/>
</dbReference>
<protein>
    <recommendedName>
        <fullName evidence="3">DUF3006 domain-containing protein</fullName>
    </recommendedName>
</protein>